<name>A0ABS6M9T6_9GAMM</name>
<accession>A0ABS6M9T6</accession>
<dbReference type="Proteomes" id="UP000755551">
    <property type="component" value="Unassembled WGS sequence"/>
</dbReference>
<sequence>MSADNRNMPTHALIFASLLCLSTLASAAEPERHGAGIPVPQARILQQLGLGHELIDVDIEGNRFRLLYRPAMTPKPSGAVLLLPDPGSAEAWLEQVRALTAYLPEHGWTVIAVEPPELPDSPVPTRTSPAADSASAPAAAEGSSATASGPTVLSFEQQMAQRLQEAHDTLGRRAPELRQRIITGIGRSAVWGVDWAQGKDDGVNLMLIDPRPSPGARQPLHTLLPLVGRRTLIDLYHAPMPGYPDAEPNARQRRLLARRADLKHYHQSRLPGVFRGWQGDMPWLTRHVRGLLERIILDDSRKLRGKMETPVPRVQAPPGSAAINASGGPT</sequence>
<evidence type="ECO:0000313" key="3">
    <source>
        <dbReference type="EMBL" id="MBV0933048.1"/>
    </source>
</evidence>
<protein>
    <submittedName>
        <fullName evidence="3">Alpha/beta hydrolase family protein</fullName>
    </submittedName>
</protein>
<organism evidence="3 4">
    <name type="scientific">Marinobacterium weihaiense</name>
    <dbReference type="NCBI Taxonomy" id="2851016"/>
    <lineage>
        <taxon>Bacteria</taxon>
        <taxon>Pseudomonadati</taxon>
        <taxon>Pseudomonadota</taxon>
        <taxon>Gammaproteobacteria</taxon>
        <taxon>Oceanospirillales</taxon>
        <taxon>Oceanospirillaceae</taxon>
        <taxon>Marinobacterium</taxon>
    </lineage>
</organism>
<proteinExistence type="predicted"/>
<feature type="compositionally biased region" description="Low complexity" evidence="1">
    <location>
        <begin position="124"/>
        <end position="150"/>
    </location>
</feature>
<evidence type="ECO:0000313" key="4">
    <source>
        <dbReference type="Proteomes" id="UP000755551"/>
    </source>
</evidence>
<dbReference type="Pfam" id="PF12048">
    <property type="entry name" value="DUF3530"/>
    <property type="match status" value="1"/>
</dbReference>
<dbReference type="GO" id="GO:0016787">
    <property type="term" value="F:hydrolase activity"/>
    <property type="evidence" value="ECO:0007669"/>
    <property type="project" value="UniProtKB-KW"/>
</dbReference>
<evidence type="ECO:0000256" key="2">
    <source>
        <dbReference type="SAM" id="SignalP"/>
    </source>
</evidence>
<feature type="region of interest" description="Disordered" evidence="1">
    <location>
        <begin position="116"/>
        <end position="150"/>
    </location>
</feature>
<evidence type="ECO:0000256" key="1">
    <source>
        <dbReference type="SAM" id="MobiDB-lite"/>
    </source>
</evidence>
<keyword evidence="2" id="KW-0732">Signal</keyword>
<reference evidence="3 4" key="1">
    <citation type="submission" date="2021-06" db="EMBL/GenBank/DDBJ databases">
        <title>Bacterium isolated from marine sediment.</title>
        <authorList>
            <person name="Zhu K.-L."/>
            <person name="Du Z.-J."/>
            <person name="Liang Q.-Y."/>
        </authorList>
    </citation>
    <scope>NUCLEOTIDE SEQUENCE [LARGE SCALE GENOMIC DNA]</scope>
    <source>
        <strain evidence="3 4">A346</strain>
    </source>
</reference>
<comment type="caution">
    <text evidence="3">The sequence shown here is derived from an EMBL/GenBank/DDBJ whole genome shotgun (WGS) entry which is preliminary data.</text>
</comment>
<feature type="chain" id="PRO_5045444166" evidence="2">
    <location>
        <begin position="28"/>
        <end position="330"/>
    </location>
</feature>
<dbReference type="InterPro" id="IPR022529">
    <property type="entry name" value="DUF3530"/>
</dbReference>
<dbReference type="RefSeq" id="WP_217334476.1">
    <property type="nucleotide sequence ID" value="NZ_JAHQZT010000007.1"/>
</dbReference>
<dbReference type="EMBL" id="JAHQZT010000007">
    <property type="protein sequence ID" value="MBV0933048.1"/>
    <property type="molecule type" value="Genomic_DNA"/>
</dbReference>
<gene>
    <name evidence="3" type="ORF">KTN04_06835</name>
</gene>
<feature type="signal peptide" evidence="2">
    <location>
        <begin position="1"/>
        <end position="27"/>
    </location>
</feature>
<feature type="region of interest" description="Disordered" evidence="1">
    <location>
        <begin position="307"/>
        <end position="330"/>
    </location>
</feature>
<keyword evidence="3" id="KW-0378">Hydrolase</keyword>
<keyword evidence="4" id="KW-1185">Reference proteome</keyword>